<dbReference type="GO" id="GO:0003735">
    <property type="term" value="F:structural constituent of ribosome"/>
    <property type="evidence" value="ECO:0007669"/>
    <property type="project" value="TreeGrafter"/>
</dbReference>
<evidence type="ECO:0000256" key="7">
    <source>
        <dbReference type="ARBA" id="ARBA00023274"/>
    </source>
</evidence>
<organism evidence="10 11">
    <name type="scientific">Exophiala spinifera</name>
    <dbReference type="NCBI Taxonomy" id="91928"/>
    <lineage>
        <taxon>Eukaryota</taxon>
        <taxon>Fungi</taxon>
        <taxon>Dikarya</taxon>
        <taxon>Ascomycota</taxon>
        <taxon>Pezizomycotina</taxon>
        <taxon>Eurotiomycetes</taxon>
        <taxon>Chaetothyriomycetidae</taxon>
        <taxon>Chaetothyriales</taxon>
        <taxon>Herpotrichiellaceae</taxon>
        <taxon>Exophiala</taxon>
    </lineage>
</organism>
<name>A0A0D1ZGC6_9EURO</name>
<dbReference type="AlphaFoldDB" id="A0A0D1ZGC6"/>
<sequence length="570" mass="63673">MASTVATTMAHQMPPMPLPAMPRIRPPRMLKGTKSPNTDPQPPGAAPKGKWWVQGRWRNKGSNAGKHVEQTQALQVAKALRHETHGLDIYAYRHVRTNQVVYSLTRTLQEGKILKQLVFHGKKTVPASVRTDTWTPYFSIHFPPTPAGALSGLFAFQKLRELSLQRQLSPPDDLIRVTEEDVQIIKSKIGTPLELQELQAHDRLTAQIPKVGEILPKKLRGRRLMDQKATSVADAAFVLDWISSGPGPLERLTEVAVNRLARHHERTRRARRRINRIREDEGAQQKKIRDRITLALEQRDQGDKSHLPIPWKVLLQMSMENHGVIDGNGLADVENVMELRSAIADWQAYCELDAKDIDMDLWAKRQLTGREAERKAINEWFEVNDTPMTEAGSVWKDVAAAREAALADFDANEGASLKVDLAGKEKPEWAENKTVEMFWADLNDGLFASSWPENVVHGRLAPFGVAKGRVHGRRSSVLSSSVHVIGSNIDDGWMPRELAEPYAPAKRAVIEELGAGGSDGHQQDEGGRPGSSHVSAFREAEEESLGFWGRLRGMLGGGSKQRIAEEKQWP</sequence>
<feature type="region of interest" description="Disordered" evidence="9">
    <location>
        <begin position="515"/>
        <end position="536"/>
    </location>
</feature>
<dbReference type="GO" id="GO:0000150">
    <property type="term" value="F:DNA strand exchange activity"/>
    <property type="evidence" value="ECO:0007669"/>
    <property type="project" value="InterPro"/>
</dbReference>
<dbReference type="EMBL" id="KN847498">
    <property type="protein sequence ID" value="KIW12007.1"/>
    <property type="molecule type" value="Genomic_DNA"/>
</dbReference>
<evidence type="ECO:0000256" key="3">
    <source>
        <dbReference type="ARBA" id="ARBA00022980"/>
    </source>
</evidence>
<evidence type="ECO:0000256" key="2">
    <source>
        <dbReference type="ARBA" id="ARBA00010741"/>
    </source>
</evidence>
<evidence type="ECO:0000256" key="9">
    <source>
        <dbReference type="SAM" id="MobiDB-lite"/>
    </source>
</evidence>
<feature type="region of interest" description="Disordered" evidence="9">
    <location>
        <begin position="1"/>
        <end position="50"/>
    </location>
</feature>
<keyword evidence="6" id="KW-0804">Transcription</keyword>
<evidence type="ECO:0000313" key="11">
    <source>
        <dbReference type="Proteomes" id="UP000053328"/>
    </source>
</evidence>
<dbReference type="GO" id="GO:0005739">
    <property type="term" value="C:mitochondrion"/>
    <property type="evidence" value="ECO:0007669"/>
    <property type="project" value="UniProtKB-SubCell"/>
</dbReference>
<dbReference type="GeneID" id="27336364"/>
<keyword evidence="3" id="KW-0689">Ribosomal protein</keyword>
<dbReference type="VEuPathDB" id="FungiDB:PV08_09281"/>
<dbReference type="STRING" id="91928.A0A0D1ZGC6"/>
<comment type="subcellular location">
    <subcellularLocation>
        <location evidence="1">Mitochondrion</location>
    </subcellularLocation>
</comment>
<comment type="similarity">
    <text evidence="2">Belongs to the mitochondrion-specific ribosomal protein mL67 family.</text>
</comment>
<feature type="compositionally biased region" description="Polar residues" evidence="9">
    <location>
        <begin position="1"/>
        <end position="10"/>
    </location>
</feature>
<keyword evidence="7" id="KW-0687">Ribonucleoprotein</keyword>
<dbReference type="GO" id="GO:1990904">
    <property type="term" value="C:ribonucleoprotein complex"/>
    <property type="evidence" value="ECO:0007669"/>
    <property type="project" value="UniProtKB-KW"/>
</dbReference>
<keyword evidence="11" id="KW-1185">Reference proteome</keyword>
<dbReference type="PANTHER" id="PTHR28184:SF1">
    <property type="entry name" value="LARGE RIBOSOMAL SUBUNIT PROTEIN ML67"/>
    <property type="match status" value="1"/>
</dbReference>
<gene>
    <name evidence="10" type="ORF">PV08_09281</name>
</gene>
<protein>
    <recommendedName>
        <fullName evidence="8">Large ribosomal subunit protein mL67</fullName>
    </recommendedName>
</protein>
<dbReference type="GO" id="GO:0003697">
    <property type="term" value="F:single-stranded DNA binding"/>
    <property type="evidence" value="ECO:0007669"/>
    <property type="project" value="InterPro"/>
</dbReference>
<reference evidence="10 11" key="1">
    <citation type="submission" date="2015-01" db="EMBL/GenBank/DDBJ databases">
        <title>The Genome Sequence of Exophiala spinifera CBS89968.</title>
        <authorList>
            <consortium name="The Broad Institute Genomics Platform"/>
            <person name="Cuomo C."/>
            <person name="de Hoog S."/>
            <person name="Gorbushina A."/>
            <person name="Stielow B."/>
            <person name="Teixiera M."/>
            <person name="Abouelleil A."/>
            <person name="Chapman S.B."/>
            <person name="Priest M."/>
            <person name="Young S.K."/>
            <person name="Wortman J."/>
            <person name="Nusbaum C."/>
            <person name="Birren B."/>
        </authorList>
    </citation>
    <scope>NUCLEOTIDE SEQUENCE [LARGE SCALE GENOMIC DNA]</scope>
    <source>
        <strain evidence="10 11">CBS 89968</strain>
    </source>
</reference>
<evidence type="ECO:0000256" key="5">
    <source>
        <dbReference type="ARBA" id="ARBA00023128"/>
    </source>
</evidence>
<evidence type="ECO:0000256" key="8">
    <source>
        <dbReference type="ARBA" id="ARBA00035185"/>
    </source>
</evidence>
<dbReference type="RefSeq" id="XP_016232223.1">
    <property type="nucleotide sequence ID" value="XM_016383600.1"/>
</dbReference>
<dbReference type="Pfam" id="PF12829">
    <property type="entry name" value="Mhr1"/>
    <property type="match status" value="1"/>
</dbReference>
<accession>A0A0D1ZGC6</accession>
<dbReference type="HOGENOM" id="CLU_478198_0_0_1"/>
<evidence type="ECO:0000256" key="1">
    <source>
        <dbReference type="ARBA" id="ARBA00004173"/>
    </source>
</evidence>
<evidence type="ECO:0000313" key="10">
    <source>
        <dbReference type="EMBL" id="KIW12007.1"/>
    </source>
</evidence>
<dbReference type="PANTHER" id="PTHR28184">
    <property type="entry name" value="MITOCHONDRIAL HOMOLOGOUS RECOMBINATION PROTEIN 1"/>
    <property type="match status" value="1"/>
</dbReference>
<evidence type="ECO:0000256" key="6">
    <source>
        <dbReference type="ARBA" id="ARBA00023163"/>
    </source>
</evidence>
<proteinExistence type="inferred from homology"/>
<keyword evidence="5" id="KW-0496">Mitochondrion</keyword>
<keyword evidence="4" id="KW-0805">Transcription regulation</keyword>
<dbReference type="OrthoDB" id="5333655at2759"/>
<evidence type="ECO:0000256" key="4">
    <source>
        <dbReference type="ARBA" id="ARBA00023015"/>
    </source>
</evidence>
<dbReference type="InterPro" id="IPR024629">
    <property type="entry name" value="Ribosomal_mL67"/>
</dbReference>
<dbReference type="GO" id="GO:0005840">
    <property type="term" value="C:ribosome"/>
    <property type="evidence" value="ECO:0007669"/>
    <property type="project" value="UniProtKB-KW"/>
</dbReference>
<dbReference type="Proteomes" id="UP000053328">
    <property type="component" value="Unassembled WGS sequence"/>
</dbReference>